<feature type="region of interest" description="Disordered" evidence="7">
    <location>
        <begin position="991"/>
        <end position="1024"/>
    </location>
</feature>
<feature type="domain" description="Transforming acidic coiled-coil-containing protein C-terminal" evidence="8">
    <location>
        <begin position="1026"/>
        <end position="1211"/>
    </location>
</feature>
<gene>
    <name evidence="9" type="primary">TACC1</name>
    <name evidence="9" type="ORF">TR160874</name>
</gene>
<proteinExistence type="inferred from homology"/>
<evidence type="ECO:0000313" key="9">
    <source>
        <dbReference type="EMBL" id="JAP57361.1"/>
    </source>
</evidence>
<keyword evidence="5" id="KW-0206">Cytoskeleton</keyword>
<dbReference type="AlphaFoldDB" id="A0A0X3PZW2"/>
<sequence>MRLNEATVHPTAPNGQDSFRQHHRVGMSDSPEEDPLQFDSPPGAHIRSSDGVITAPSTIARKAIPGKNLNRHDDHEKSHPSNEPLAAEKEQREMKGDGCNPTELAQAPSLDLDLSFLDHSAKTSPLTTQQAMSNSLLQSFDPLIEGGRRSIGNSGTPIPPVLEAIQEDNASTKSGRHSLSALFQAWNHVLLGQSAPSPSTPLNLAGQLPSAQHSVLSPLLTHLKSGSKLSGAVASLLSPWAGRSSEGEGKDPDDSSLDAAAAAAINPADDSLADLLHGINLKDADEEEEEKEAFFSPDRGRASPTGLVHPPVFLEDTQTSILPHLERSSHSLCSSHYSDAMETIENVTGVPPAGSPPASPTATSYSIAASATEERRIPSLGLQGDSSSIEELPAIDTPRDTIPPRRTTLTPLDAECPATILSAYSSSMRDSDLLNDDADPQTTPSYHKNNTRQRFPDCSPSTAFPSTTSIPSSKQEIGVIPDVEVQPLLISSKEISPATSEYRLSASTTLPQSPSARVQSIPPTDRPEPVVVSPDASLCKSAALETEIHQLDNSVWNGLVSKSEGPVNTEDGKTSVTHQPASGDPSSYAQGTPSHIYKEAGSCLHPLRQLHQLGSRLEPDRLQFPSEDEGQFIGLSEEQPASQPLVTHENALTAPYLSSSLTQSVAEHEPSLRLITDPVYATIITSVEAVTGVDTSVLSVSSVCHHRAASSPSPFIAPIAIEEKASILETADVLSAAPQTVGTPPAGGAADSAINPSPADTYNGDVVSLSPSTATINEQEASVTDESFERTCNTVLEVADIQVTTERIKNSAHAELSTANRSVILSLPPVVTPNGEAGISSTSSINNGEEVSVIEDSSAPVPAEVTETVGVAPTTQQVRSAQLTNDQHRAATTPLGVPLTASECRSAELPQRSRRNTVTLENPLQLQRTDTRGIVEITSAVELLTTPTTEPETHGLEPYISEANVLEDKENVPPKLQHRTTGVRKSVKLADTASNTQTRQHSLTLAEKKVPSTRPRRTQPPSDLAQPEIVEKEKTQLREDIALLNALTESLRPVITSYQNTFEEAWDLKSRSYMAFASAAVQARDELLKTQSEAVTVHTALEDSNRRFLKIQENIEEKRKAQEAMISMNESLRSKVLVQSQKLEKHQKYCFEKLAKALERLDAEKQTTEKEVNKLRVRAKQLDLKATSLAEQLQRVTEENRELTSICEKLIG</sequence>
<evidence type="ECO:0000256" key="6">
    <source>
        <dbReference type="SAM" id="Coils"/>
    </source>
</evidence>
<comment type="similarity">
    <text evidence="2">Belongs to the TACC family.</text>
</comment>
<evidence type="ECO:0000256" key="7">
    <source>
        <dbReference type="SAM" id="MobiDB-lite"/>
    </source>
</evidence>
<feature type="region of interest" description="Disordered" evidence="7">
    <location>
        <begin position="1"/>
        <end position="105"/>
    </location>
</feature>
<reference evidence="9" key="1">
    <citation type="submission" date="2016-01" db="EMBL/GenBank/DDBJ databases">
        <title>Reference transcriptome for the parasite Schistocephalus solidus: insights into the molecular evolution of parasitism.</title>
        <authorList>
            <person name="Hebert F.O."/>
            <person name="Grambauer S."/>
            <person name="Barber I."/>
            <person name="Landry C.R."/>
            <person name="Aubin-Horth N."/>
        </authorList>
    </citation>
    <scope>NUCLEOTIDE SEQUENCE</scope>
</reference>
<accession>A0A0X3PZW2</accession>
<feature type="region of interest" description="Disordered" evidence="7">
    <location>
        <begin position="562"/>
        <end position="594"/>
    </location>
</feature>
<feature type="compositionally biased region" description="Basic and acidic residues" evidence="7">
    <location>
        <begin position="70"/>
        <end position="96"/>
    </location>
</feature>
<name>A0A0X3PZW2_SCHSO</name>
<dbReference type="InterPro" id="IPR007707">
    <property type="entry name" value="TACC_C"/>
</dbReference>
<comment type="subcellular location">
    <subcellularLocation>
        <location evidence="1">Cytoplasm</location>
        <location evidence="1">Cytoskeleton</location>
    </subcellularLocation>
</comment>
<feature type="coiled-coil region" evidence="6">
    <location>
        <begin position="1151"/>
        <end position="1206"/>
    </location>
</feature>
<organism evidence="9">
    <name type="scientific">Schistocephalus solidus</name>
    <name type="common">Tapeworm</name>
    <dbReference type="NCBI Taxonomy" id="70667"/>
    <lineage>
        <taxon>Eukaryota</taxon>
        <taxon>Metazoa</taxon>
        <taxon>Spiralia</taxon>
        <taxon>Lophotrochozoa</taxon>
        <taxon>Platyhelminthes</taxon>
        <taxon>Cestoda</taxon>
        <taxon>Eucestoda</taxon>
        <taxon>Diphyllobothriidea</taxon>
        <taxon>Diphyllobothriidae</taxon>
        <taxon>Schistocephalus</taxon>
    </lineage>
</organism>
<feature type="compositionally biased region" description="Polar residues" evidence="7">
    <location>
        <begin position="505"/>
        <end position="522"/>
    </location>
</feature>
<evidence type="ECO:0000256" key="3">
    <source>
        <dbReference type="ARBA" id="ARBA00022490"/>
    </source>
</evidence>
<protein>
    <submittedName>
        <fullName evidence="9">Transforming acidic coiled-coil-containing protein 1</fullName>
    </submittedName>
</protein>
<evidence type="ECO:0000256" key="2">
    <source>
        <dbReference type="ARBA" id="ARBA00009423"/>
    </source>
</evidence>
<evidence type="ECO:0000256" key="5">
    <source>
        <dbReference type="ARBA" id="ARBA00023212"/>
    </source>
</evidence>
<feature type="compositionally biased region" description="Polar residues" evidence="7">
    <location>
        <begin position="459"/>
        <end position="475"/>
    </location>
</feature>
<evidence type="ECO:0000256" key="1">
    <source>
        <dbReference type="ARBA" id="ARBA00004245"/>
    </source>
</evidence>
<feature type="region of interest" description="Disordered" evidence="7">
    <location>
        <begin position="502"/>
        <end position="533"/>
    </location>
</feature>
<feature type="region of interest" description="Disordered" evidence="7">
    <location>
        <begin position="431"/>
        <end position="475"/>
    </location>
</feature>
<evidence type="ECO:0000259" key="8">
    <source>
        <dbReference type="Pfam" id="PF05010"/>
    </source>
</evidence>
<keyword evidence="3" id="KW-0963">Cytoplasm</keyword>
<feature type="compositionally biased region" description="Polar residues" evidence="7">
    <location>
        <begin position="992"/>
        <end position="1003"/>
    </location>
</feature>
<dbReference type="GO" id="GO:0005856">
    <property type="term" value="C:cytoskeleton"/>
    <property type="evidence" value="ECO:0007669"/>
    <property type="project" value="UniProtKB-SubCell"/>
</dbReference>
<dbReference type="Gene3D" id="1.20.5.1700">
    <property type="match status" value="1"/>
</dbReference>
<feature type="region of interest" description="Disordered" evidence="7">
    <location>
        <begin position="283"/>
        <end position="302"/>
    </location>
</feature>
<dbReference type="EMBL" id="GEEE01005864">
    <property type="protein sequence ID" value="JAP57361.1"/>
    <property type="molecule type" value="Transcribed_RNA"/>
</dbReference>
<keyword evidence="4 6" id="KW-0175">Coiled coil</keyword>
<evidence type="ECO:0000256" key="4">
    <source>
        <dbReference type="ARBA" id="ARBA00023054"/>
    </source>
</evidence>
<dbReference type="Pfam" id="PF05010">
    <property type="entry name" value="TACC_C"/>
    <property type="match status" value="1"/>
</dbReference>
<feature type="compositionally biased region" description="Polar residues" evidence="7">
    <location>
        <begin position="574"/>
        <end position="593"/>
    </location>
</feature>